<evidence type="ECO:0000259" key="5">
    <source>
        <dbReference type="PROSITE" id="PS51352"/>
    </source>
</evidence>
<dbReference type="GO" id="GO:0030313">
    <property type="term" value="C:cell envelope"/>
    <property type="evidence" value="ECO:0007669"/>
    <property type="project" value="UniProtKB-SubCell"/>
</dbReference>
<sequence>MKNLILILLTLLCLVGCKKDVNQSFVINGKINGDIPKYIYLKYGNIKDSSLIENNEFKFYGVIKNPTKADFVIHPISSINKSFYIENSSFDIEITSEKKKYKDIELNFINIDTIFNNNTSKIQYDFENFIKEFKNSSDWESKLSNKLNELILKNPENQYSGDILSEITEQSILPINEIESLFKKLDLEKQSKNSIWRIKKILYPIEKINVGQNISDFELPNNKGFLINTNSFRGKYLLIDFWASWCIPCRKQNIELLKVYKNHKNKDLEILGVSIDNNKANWLKAIDKDSIIWQNVIEINGFESDILQKYNVISAIPHNYLIDPNGKIIKENISINELEKLLNE</sequence>
<dbReference type="Pfam" id="PF14289">
    <property type="entry name" value="DUF4369"/>
    <property type="match status" value="1"/>
</dbReference>
<accession>A0A4S1E0H7</accession>
<dbReference type="CDD" id="cd02966">
    <property type="entry name" value="TlpA_like_family"/>
    <property type="match status" value="1"/>
</dbReference>
<dbReference type="RefSeq" id="WP_135876098.1">
    <property type="nucleotide sequence ID" value="NZ_SRSO01000005.1"/>
</dbReference>
<evidence type="ECO:0000313" key="6">
    <source>
        <dbReference type="EMBL" id="TGV03793.1"/>
    </source>
</evidence>
<comment type="caution">
    <text evidence="6">The sequence shown here is derived from an EMBL/GenBank/DDBJ whole genome shotgun (WGS) entry which is preliminary data.</text>
</comment>
<dbReference type="GO" id="GO:0016209">
    <property type="term" value="F:antioxidant activity"/>
    <property type="evidence" value="ECO:0007669"/>
    <property type="project" value="InterPro"/>
</dbReference>
<evidence type="ECO:0000313" key="7">
    <source>
        <dbReference type="Proteomes" id="UP000307602"/>
    </source>
</evidence>
<comment type="subcellular location">
    <subcellularLocation>
        <location evidence="1">Cell envelope</location>
    </subcellularLocation>
</comment>
<dbReference type="OrthoDB" id="1069091at2"/>
<dbReference type="SUPFAM" id="SSF52833">
    <property type="entry name" value="Thioredoxin-like"/>
    <property type="match status" value="1"/>
</dbReference>
<keyword evidence="7" id="KW-1185">Reference proteome</keyword>
<dbReference type="InterPro" id="IPR025380">
    <property type="entry name" value="DUF4369"/>
</dbReference>
<evidence type="ECO:0000256" key="2">
    <source>
        <dbReference type="ARBA" id="ARBA00022748"/>
    </source>
</evidence>
<evidence type="ECO:0000256" key="4">
    <source>
        <dbReference type="ARBA" id="ARBA00023284"/>
    </source>
</evidence>
<dbReference type="InterPro" id="IPR000866">
    <property type="entry name" value="AhpC/TSA"/>
</dbReference>
<protein>
    <submittedName>
        <fullName evidence="6">AhpC/TSA family protein</fullName>
    </submittedName>
</protein>
<dbReference type="EMBL" id="SRSO01000005">
    <property type="protein sequence ID" value="TGV03793.1"/>
    <property type="molecule type" value="Genomic_DNA"/>
</dbReference>
<dbReference type="InterPro" id="IPR013766">
    <property type="entry name" value="Thioredoxin_domain"/>
</dbReference>
<name>A0A4S1E0H7_9FLAO</name>
<evidence type="ECO:0000256" key="3">
    <source>
        <dbReference type="ARBA" id="ARBA00023157"/>
    </source>
</evidence>
<reference evidence="6 7" key="1">
    <citation type="submission" date="2019-04" db="EMBL/GenBank/DDBJ databases">
        <authorList>
            <person name="Liu A."/>
        </authorList>
    </citation>
    <scope>NUCLEOTIDE SEQUENCE [LARGE SCALE GENOMIC DNA]</scope>
    <source>
        <strain evidence="6 7">RZ03</strain>
    </source>
</reference>
<proteinExistence type="predicted"/>
<gene>
    <name evidence="6" type="ORF">EM932_05105</name>
</gene>
<dbReference type="Gene3D" id="3.40.30.10">
    <property type="entry name" value="Glutaredoxin"/>
    <property type="match status" value="1"/>
</dbReference>
<keyword evidence="2" id="KW-0201">Cytochrome c-type biogenesis</keyword>
<dbReference type="PROSITE" id="PS51352">
    <property type="entry name" value="THIOREDOXIN_2"/>
    <property type="match status" value="1"/>
</dbReference>
<dbReference type="AlphaFoldDB" id="A0A4S1E0H7"/>
<dbReference type="Proteomes" id="UP000307602">
    <property type="component" value="Unassembled WGS sequence"/>
</dbReference>
<keyword evidence="3" id="KW-1015">Disulfide bond</keyword>
<evidence type="ECO:0000256" key="1">
    <source>
        <dbReference type="ARBA" id="ARBA00004196"/>
    </source>
</evidence>
<dbReference type="PANTHER" id="PTHR42852:SF6">
    <property type="entry name" value="THIOL:DISULFIDE INTERCHANGE PROTEIN DSBE"/>
    <property type="match status" value="1"/>
</dbReference>
<dbReference type="InterPro" id="IPR036249">
    <property type="entry name" value="Thioredoxin-like_sf"/>
</dbReference>
<dbReference type="GO" id="GO:0016491">
    <property type="term" value="F:oxidoreductase activity"/>
    <property type="evidence" value="ECO:0007669"/>
    <property type="project" value="InterPro"/>
</dbReference>
<keyword evidence="4" id="KW-0676">Redox-active center</keyword>
<dbReference type="InterPro" id="IPR050553">
    <property type="entry name" value="Thioredoxin_ResA/DsbE_sf"/>
</dbReference>
<dbReference type="GO" id="GO:0017004">
    <property type="term" value="P:cytochrome complex assembly"/>
    <property type="evidence" value="ECO:0007669"/>
    <property type="project" value="UniProtKB-KW"/>
</dbReference>
<organism evidence="6 7">
    <name type="scientific">Flavivirga rizhaonensis</name>
    <dbReference type="NCBI Taxonomy" id="2559571"/>
    <lineage>
        <taxon>Bacteria</taxon>
        <taxon>Pseudomonadati</taxon>
        <taxon>Bacteroidota</taxon>
        <taxon>Flavobacteriia</taxon>
        <taxon>Flavobacteriales</taxon>
        <taxon>Flavobacteriaceae</taxon>
        <taxon>Flavivirga</taxon>
    </lineage>
</organism>
<dbReference type="Pfam" id="PF00578">
    <property type="entry name" value="AhpC-TSA"/>
    <property type="match status" value="1"/>
</dbReference>
<dbReference type="PANTHER" id="PTHR42852">
    <property type="entry name" value="THIOL:DISULFIDE INTERCHANGE PROTEIN DSBE"/>
    <property type="match status" value="1"/>
</dbReference>
<feature type="domain" description="Thioredoxin" evidence="5">
    <location>
        <begin position="208"/>
        <end position="344"/>
    </location>
</feature>